<gene>
    <name evidence="1" type="ORF">SDC9_84562</name>
</gene>
<dbReference type="EMBL" id="VSSQ01008119">
    <property type="protein sequence ID" value="MPM37940.1"/>
    <property type="molecule type" value="Genomic_DNA"/>
</dbReference>
<name>A0A644ZAM3_9ZZZZ</name>
<protein>
    <submittedName>
        <fullName evidence="1">Uncharacterized protein</fullName>
    </submittedName>
</protein>
<evidence type="ECO:0000313" key="1">
    <source>
        <dbReference type="EMBL" id="MPM37940.1"/>
    </source>
</evidence>
<sequence length="313" mass="35878">MGVLVVYIYEGTNPPYICNGTVYLRSGSSKIPIRSGRIEIDNLVQKAEKFTKQHKKFCINNLISEKAKIPVCSIYLYNPYANVDINQISSNLKTMKNELNETGYWRRISYSLDSVLCYGSDVVSKDSVTTVVEFFADGNVKILCPLFVLPHNRHQVWSEFIKEHATNIDVGEMLVIDGFITYACMLTQLSSAFEYLKKSNYHINDYYISFEYKNIGNSVLFFRQEFHGVEDIEEYIQSIDCNNFYVCPKSEISTLPTYFIHDVPIDEVGSNAIQILDANFAFLFGIDPIELTQKMEESGPLYKEKLFSSQDKS</sequence>
<organism evidence="1">
    <name type="scientific">bioreactor metagenome</name>
    <dbReference type="NCBI Taxonomy" id="1076179"/>
    <lineage>
        <taxon>unclassified sequences</taxon>
        <taxon>metagenomes</taxon>
        <taxon>ecological metagenomes</taxon>
    </lineage>
</organism>
<reference evidence="1" key="1">
    <citation type="submission" date="2019-08" db="EMBL/GenBank/DDBJ databases">
        <authorList>
            <person name="Kucharzyk K."/>
            <person name="Murdoch R.W."/>
            <person name="Higgins S."/>
            <person name="Loffler F."/>
        </authorList>
    </citation>
    <scope>NUCLEOTIDE SEQUENCE</scope>
</reference>
<accession>A0A644ZAM3</accession>
<comment type="caution">
    <text evidence="1">The sequence shown here is derived from an EMBL/GenBank/DDBJ whole genome shotgun (WGS) entry which is preliminary data.</text>
</comment>
<dbReference type="AlphaFoldDB" id="A0A644ZAM3"/>
<proteinExistence type="predicted"/>